<dbReference type="EMBL" id="QAOK01000010">
    <property type="protein sequence ID" value="PTQ81350.1"/>
    <property type="molecule type" value="Genomic_DNA"/>
</dbReference>
<organism evidence="2 3">
    <name type="scientific">Nitrosospira multiformis</name>
    <dbReference type="NCBI Taxonomy" id="1231"/>
    <lineage>
        <taxon>Bacteria</taxon>
        <taxon>Pseudomonadati</taxon>
        <taxon>Pseudomonadota</taxon>
        <taxon>Betaproteobacteria</taxon>
        <taxon>Nitrosomonadales</taxon>
        <taxon>Nitrosomonadaceae</taxon>
        <taxon>Nitrosospira</taxon>
    </lineage>
</organism>
<dbReference type="InterPro" id="IPR036291">
    <property type="entry name" value="NAD(P)-bd_dom_sf"/>
</dbReference>
<evidence type="ECO:0000259" key="1">
    <source>
        <dbReference type="Pfam" id="PF01370"/>
    </source>
</evidence>
<dbReference type="Pfam" id="PF01370">
    <property type="entry name" value="Epimerase"/>
    <property type="match status" value="1"/>
</dbReference>
<dbReference type="RefSeq" id="WP_258192303.1">
    <property type="nucleotide sequence ID" value="NZ_QAOK01000010.1"/>
</dbReference>
<dbReference type="Proteomes" id="UP000244152">
    <property type="component" value="Unassembled WGS sequence"/>
</dbReference>
<dbReference type="PANTHER" id="PTHR12126">
    <property type="entry name" value="NADH-UBIQUINONE OXIDOREDUCTASE 39 KDA SUBUNIT-RELATED"/>
    <property type="match status" value="1"/>
</dbReference>
<sequence length="336" mass="37044">MWGGWRNRGEISSLLPGPFLISGSDPVESTALLPALTNQMADPGSNHTIMVTGATSIIGGFLLPSLLDAGYEVHAISRRGAKVVPSNKKLIWHQADISQPEQIPDVNAQILIHLAPLWLLPPLLPVLNTLQLKRVIGFGSTSVFSKSHSAHAAERKVAILLAEAEEAVRHFCSASRIEWTIFRPTLVYDCVRDKNITRIAGFIRRYGFFPLIGQAAGLRQPIHAADLAEACMTALFQPLTFNKAYNLSGGETLSYRQMVEKIFSSLGKPAHFLIAPLWLYRLAIRSAMLLPGKQEITTEMATRMNVDLCFDHTEATGDFGFAPRAFSPEWGSRQEK</sequence>
<protein>
    <submittedName>
        <fullName evidence="2">Uncharacterized protein YbjT (DUF2867 family)</fullName>
    </submittedName>
</protein>
<dbReference type="InterPro" id="IPR051207">
    <property type="entry name" value="ComplexI_NDUFA9_subunit"/>
</dbReference>
<dbReference type="GO" id="GO:0044877">
    <property type="term" value="F:protein-containing complex binding"/>
    <property type="evidence" value="ECO:0007669"/>
    <property type="project" value="TreeGrafter"/>
</dbReference>
<reference evidence="2 3" key="1">
    <citation type="submission" date="2018-04" db="EMBL/GenBank/DDBJ databases">
        <title>Active sludge and wastewater microbial communities from Klosterneuburg, Austria.</title>
        <authorList>
            <person name="Wagner M."/>
        </authorList>
    </citation>
    <scope>NUCLEOTIDE SEQUENCE [LARGE SCALE GENOMIC DNA]</scope>
    <source>
        <strain evidence="2 3">Nl12</strain>
    </source>
</reference>
<evidence type="ECO:0000313" key="3">
    <source>
        <dbReference type="Proteomes" id="UP000244152"/>
    </source>
</evidence>
<dbReference type="InterPro" id="IPR001509">
    <property type="entry name" value="Epimerase_deHydtase"/>
</dbReference>
<proteinExistence type="predicted"/>
<dbReference type="Gene3D" id="3.40.50.720">
    <property type="entry name" value="NAD(P)-binding Rossmann-like Domain"/>
    <property type="match status" value="1"/>
</dbReference>
<name>A0A2T5IC02_9PROT</name>
<comment type="caution">
    <text evidence="2">The sequence shown here is derived from an EMBL/GenBank/DDBJ whole genome shotgun (WGS) entry which is preliminary data.</text>
</comment>
<accession>A0A2T5IC02</accession>
<feature type="domain" description="NAD-dependent epimerase/dehydratase" evidence="1">
    <location>
        <begin position="49"/>
        <end position="115"/>
    </location>
</feature>
<dbReference type="SUPFAM" id="SSF51735">
    <property type="entry name" value="NAD(P)-binding Rossmann-fold domains"/>
    <property type="match status" value="1"/>
</dbReference>
<dbReference type="PANTHER" id="PTHR12126:SF11">
    <property type="entry name" value="NADH DEHYDROGENASE [UBIQUINONE] 1 ALPHA SUBCOMPLEX SUBUNIT 9, MITOCHONDRIAL"/>
    <property type="match status" value="1"/>
</dbReference>
<dbReference type="AlphaFoldDB" id="A0A2T5IC02"/>
<gene>
    <name evidence="2" type="ORF">C8R21_11083</name>
</gene>
<evidence type="ECO:0000313" key="2">
    <source>
        <dbReference type="EMBL" id="PTQ81350.1"/>
    </source>
</evidence>